<comment type="subunit">
    <text evidence="3">Homodimer.</text>
</comment>
<keyword evidence="6" id="KW-0663">Pyridoxal phosphate</keyword>
<dbReference type="InterPro" id="IPR015421">
    <property type="entry name" value="PyrdxlP-dep_Trfase_major"/>
</dbReference>
<proteinExistence type="inferred from homology"/>
<dbReference type="Gene3D" id="3.40.640.10">
    <property type="entry name" value="Type I PLP-dependent aspartate aminotransferase-like (Major domain)"/>
    <property type="match status" value="1"/>
</dbReference>
<keyword evidence="10" id="KW-1185">Reference proteome</keyword>
<dbReference type="Gene3D" id="3.90.1150.10">
    <property type="entry name" value="Aspartate Aminotransferase, domain 1"/>
    <property type="match status" value="1"/>
</dbReference>
<dbReference type="InterPro" id="IPR015424">
    <property type="entry name" value="PyrdxlP-dep_Trfase"/>
</dbReference>
<dbReference type="InterPro" id="IPR050596">
    <property type="entry name" value="AspAT/PAT-like"/>
</dbReference>
<evidence type="ECO:0000256" key="7">
    <source>
        <dbReference type="RuleBase" id="RU000481"/>
    </source>
</evidence>
<evidence type="ECO:0000256" key="3">
    <source>
        <dbReference type="ARBA" id="ARBA00011738"/>
    </source>
</evidence>
<dbReference type="EC" id="2.6.1.-" evidence="7"/>
<dbReference type="CDD" id="cd00609">
    <property type="entry name" value="AAT_like"/>
    <property type="match status" value="1"/>
</dbReference>
<evidence type="ECO:0000313" key="9">
    <source>
        <dbReference type="EMBL" id="WNY23397.1"/>
    </source>
</evidence>
<dbReference type="GO" id="GO:0030170">
    <property type="term" value="F:pyridoxal phosphate binding"/>
    <property type="evidence" value="ECO:0007669"/>
    <property type="project" value="InterPro"/>
</dbReference>
<dbReference type="KEGG" id="mehf:MmiHf6_07040"/>
<dbReference type="AlphaFoldDB" id="A0AA96UZ72"/>
<keyword evidence="4 7" id="KW-0032">Aminotransferase</keyword>
<protein>
    <recommendedName>
        <fullName evidence="7">Aminotransferase</fullName>
        <ecNumber evidence="7">2.6.1.-</ecNumber>
    </recommendedName>
</protein>
<dbReference type="InterPro" id="IPR015422">
    <property type="entry name" value="PyrdxlP-dep_Trfase_small"/>
</dbReference>
<dbReference type="GO" id="GO:0008483">
    <property type="term" value="F:transaminase activity"/>
    <property type="evidence" value="ECO:0007669"/>
    <property type="project" value="UniProtKB-KW"/>
</dbReference>
<dbReference type="InterPro" id="IPR004838">
    <property type="entry name" value="NHTrfase_class1_PyrdxlP-BS"/>
</dbReference>
<comment type="similarity">
    <text evidence="2 7">Belongs to the class-I pyridoxal-phosphate-dependent aminotransferase family.</text>
</comment>
<dbReference type="SUPFAM" id="SSF53383">
    <property type="entry name" value="PLP-dependent transferases"/>
    <property type="match status" value="1"/>
</dbReference>
<evidence type="ECO:0000256" key="6">
    <source>
        <dbReference type="ARBA" id="ARBA00022898"/>
    </source>
</evidence>
<sequence length="426" mass="47678">MEQTARVIITESNYQFKNQFFVFKLFFKYMIQIIGLLNPLGCGKEMISSRIERVEESATIKSSKRAKNMIASGVDVINFTLGEPDFDTPRNITDATYRAMLAGETHYSAVAGIPELRSAIADKLRSENGIPTASENVMVTPGAKLAIFESMMTLIEDGDEVLLFDPAWVSYDACVKMAGGKTVWIETDSEKNYFSKKDLLEYITDKTKMIVINTPCNPTGAVYDKNQLKEIADLAIDHDFLVMSDEMYEKIIYDKKNYSIASFDNMHERTITINGFSKAYAMTGWRLGYMDAPQHIFKSLEKIQSHTISNVTTFVQYGGVEALTGPQDELHKMQAAFKERRGVLIEGLRKLGLKCPMPDGAFYAYPDVSEFGSGEEITDRLLEEAHVAVSPGIAFGESGKNNIRISYAASVEKIQEALVRMEKVFG</sequence>
<evidence type="ECO:0000313" key="10">
    <source>
        <dbReference type="Proteomes" id="UP001302978"/>
    </source>
</evidence>
<dbReference type="GO" id="GO:0006520">
    <property type="term" value="P:amino acid metabolic process"/>
    <property type="evidence" value="ECO:0007669"/>
    <property type="project" value="InterPro"/>
</dbReference>
<dbReference type="Pfam" id="PF00155">
    <property type="entry name" value="Aminotran_1_2"/>
    <property type="match status" value="1"/>
</dbReference>
<keyword evidence="5 7" id="KW-0808">Transferase</keyword>
<evidence type="ECO:0000259" key="8">
    <source>
        <dbReference type="Pfam" id="PF00155"/>
    </source>
</evidence>
<evidence type="ECO:0000256" key="2">
    <source>
        <dbReference type="ARBA" id="ARBA00007441"/>
    </source>
</evidence>
<evidence type="ECO:0000256" key="1">
    <source>
        <dbReference type="ARBA" id="ARBA00001933"/>
    </source>
</evidence>
<accession>A0AA96UZ72</accession>
<gene>
    <name evidence="9" type="primary">aspC_2</name>
    <name evidence="9" type="ORF">MmiHf6_07040</name>
</gene>
<dbReference type="EMBL" id="CP131059">
    <property type="protein sequence ID" value="WNY23397.1"/>
    <property type="molecule type" value="Genomic_DNA"/>
</dbReference>
<evidence type="ECO:0000256" key="5">
    <source>
        <dbReference type="ARBA" id="ARBA00022679"/>
    </source>
</evidence>
<reference evidence="9 10" key="1">
    <citation type="submission" date="2023-07" db="EMBL/GenBank/DDBJ databases">
        <title>Closed genoem sequence of Methanomicrococcus sp. Hf6.</title>
        <authorList>
            <person name="Poehlein A."/>
            <person name="Protasov E."/>
            <person name="Platt K."/>
            <person name="Reeh H."/>
            <person name="Daniel R."/>
            <person name="Brune A."/>
        </authorList>
    </citation>
    <scope>NUCLEOTIDE SEQUENCE [LARGE SCALE GENOMIC DNA]</scope>
    <source>
        <strain evidence="9 10">Hf6</strain>
    </source>
</reference>
<name>A0AA96UZ72_9EURY</name>
<dbReference type="Proteomes" id="UP001302978">
    <property type="component" value="Chromosome"/>
</dbReference>
<comment type="cofactor">
    <cofactor evidence="1 7">
        <name>pyridoxal 5'-phosphate</name>
        <dbReference type="ChEBI" id="CHEBI:597326"/>
    </cofactor>
</comment>
<dbReference type="PANTHER" id="PTHR46383:SF1">
    <property type="entry name" value="ASPARTATE AMINOTRANSFERASE"/>
    <property type="match status" value="1"/>
</dbReference>
<organism evidence="9 10">
    <name type="scientific">Methanimicrococcus hongohii</name>
    <dbReference type="NCBI Taxonomy" id="3028295"/>
    <lineage>
        <taxon>Archaea</taxon>
        <taxon>Methanobacteriati</taxon>
        <taxon>Methanobacteriota</taxon>
        <taxon>Stenosarchaea group</taxon>
        <taxon>Methanomicrobia</taxon>
        <taxon>Methanosarcinales</taxon>
        <taxon>Methanosarcinaceae</taxon>
        <taxon>Methanimicrococcus</taxon>
    </lineage>
</organism>
<feature type="domain" description="Aminotransferase class I/classII large" evidence="8">
    <location>
        <begin position="75"/>
        <end position="419"/>
    </location>
</feature>
<evidence type="ECO:0000256" key="4">
    <source>
        <dbReference type="ARBA" id="ARBA00022576"/>
    </source>
</evidence>
<dbReference type="InterPro" id="IPR004839">
    <property type="entry name" value="Aminotransferase_I/II_large"/>
</dbReference>
<dbReference type="PANTHER" id="PTHR46383">
    <property type="entry name" value="ASPARTATE AMINOTRANSFERASE"/>
    <property type="match status" value="1"/>
</dbReference>
<dbReference type="PROSITE" id="PS00105">
    <property type="entry name" value="AA_TRANSFER_CLASS_1"/>
    <property type="match status" value="1"/>
</dbReference>
<dbReference type="FunFam" id="3.40.640.10:FF:000033">
    <property type="entry name" value="Aspartate aminotransferase"/>
    <property type="match status" value="1"/>
</dbReference>